<evidence type="ECO:0000256" key="5">
    <source>
        <dbReference type="ARBA" id="ARBA00047754"/>
    </source>
</evidence>
<dbReference type="Pfam" id="PF12637">
    <property type="entry name" value="TSCPD"/>
    <property type="match status" value="1"/>
</dbReference>
<dbReference type="GO" id="GO:0004748">
    <property type="term" value="F:ribonucleoside-diphosphate reductase activity, thioredoxin disulfide as acceptor"/>
    <property type="evidence" value="ECO:0007669"/>
    <property type="project" value="UniProtKB-EC"/>
</dbReference>
<evidence type="ECO:0000259" key="6">
    <source>
        <dbReference type="Pfam" id="PF12637"/>
    </source>
</evidence>
<dbReference type="InterPro" id="IPR024434">
    <property type="entry name" value="TSCPD_dom"/>
</dbReference>
<dbReference type="EMBL" id="DVGK01000117">
    <property type="protein sequence ID" value="HIR14335.1"/>
    <property type="molecule type" value="Genomic_DNA"/>
</dbReference>
<organism evidence="7 8">
    <name type="scientific">Candidatus Choladousia intestinavium</name>
    <dbReference type="NCBI Taxonomy" id="2840727"/>
    <lineage>
        <taxon>Bacteria</taxon>
        <taxon>Bacillati</taxon>
        <taxon>Bacillota</taxon>
        <taxon>Clostridia</taxon>
        <taxon>Lachnospirales</taxon>
        <taxon>Lachnospiraceae</taxon>
        <taxon>Lachnospiraceae incertae sedis</taxon>
        <taxon>Candidatus Choladousia</taxon>
    </lineage>
</organism>
<dbReference type="EC" id="1.17.4.1" evidence="2"/>
<protein>
    <recommendedName>
        <fullName evidence="2">ribonucleoside-diphosphate reductase</fullName>
        <ecNumber evidence="2">1.17.4.1</ecNumber>
    </recommendedName>
</protein>
<evidence type="ECO:0000256" key="2">
    <source>
        <dbReference type="ARBA" id="ARBA00012274"/>
    </source>
</evidence>
<comment type="similarity">
    <text evidence="1">Belongs to the ribonucleoside diphosphate reductase class-2 family.</text>
</comment>
<comment type="catalytic activity">
    <reaction evidence="5">
        <text>a 2'-deoxyribonucleoside 5'-diphosphate + [thioredoxin]-disulfide + H2O = a ribonucleoside 5'-diphosphate + [thioredoxin]-dithiol</text>
        <dbReference type="Rhea" id="RHEA:23252"/>
        <dbReference type="Rhea" id="RHEA-COMP:10698"/>
        <dbReference type="Rhea" id="RHEA-COMP:10700"/>
        <dbReference type="ChEBI" id="CHEBI:15377"/>
        <dbReference type="ChEBI" id="CHEBI:29950"/>
        <dbReference type="ChEBI" id="CHEBI:50058"/>
        <dbReference type="ChEBI" id="CHEBI:57930"/>
        <dbReference type="ChEBI" id="CHEBI:73316"/>
        <dbReference type="EC" id="1.17.4.1"/>
    </reaction>
</comment>
<dbReference type="AlphaFoldDB" id="A0A9D1ADG5"/>
<dbReference type="NCBIfam" id="TIGR03905">
    <property type="entry name" value="TIGR03905_4_Cys"/>
    <property type="match status" value="1"/>
</dbReference>
<comment type="caution">
    <text evidence="7">The sequence shown here is derived from an EMBL/GenBank/DDBJ whole genome shotgun (WGS) entry which is preliminary data.</text>
</comment>
<sequence length="82" mass="8918">MEYRPQGVCSQRIFVELDGDTIKHVEFIGGCSGNTQGVARLVEGMKVKEAVSKIQGIRCGYKPTSCPDQLAKALLAAYEQQA</sequence>
<reference evidence="7" key="2">
    <citation type="journal article" date="2021" name="PeerJ">
        <title>Extensive microbial diversity within the chicken gut microbiome revealed by metagenomics and culture.</title>
        <authorList>
            <person name="Gilroy R."/>
            <person name="Ravi A."/>
            <person name="Getino M."/>
            <person name="Pursley I."/>
            <person name="Horton D.L."/>
            <person name="Alikhan N.F."/>
            <person name="Baker D."/>
            <person name="Gharbi K."/>
            <person name="Hall N."/>
            <person name="Watson M."/>
            <person name="Adriaenssens E.M."/>
            <person name="Foster-Nyarko E."/>
            <person name="Jarju S."/>
            <person name="Secka A."/>
            <person name="Antonio M."/>
            <person name="Oren A."/>
            <person name="Chaudhuri R.R."/>
            <person name="La Ragione R."/>
            <person name="Hildebrand F."/>
            <person name="Pallen M.J."/>
        </authorList>
    </citation>
    <scope>NUCLEOTIDE SEQUENCE</scope>
    <source>
        <strain evidence="7">ChiSjej4B22-8148</strain>
    </source>
</reference>
<name>A0A9D1ADG5_9FIRM</name>
<evidence type="ECO:0000256" key="3">
    <source>
        <dbReference type="ARBA" id="ARBA00022634"/>
    </source>
</evidence>
<dbReference type="Proteomes" id="UP000886757">
    <property type="component" value="Unassembled WGS sequence"/>
</dbReference>
<gene>
    <name evidence="7" type="ORF">IAB31_10495</name>
</gene>
<keyword evidence="4" id="KW-0547">Nucleotide-binding</keyword>
<evidence type="ECO:0000256" key="4">
    <source>
        <dbReference type="ARBA" id="ARBA00022741"/>
    </source>
</evidence>
<evidence type="ECO:0000256" key="1">
    <source>
        <dbReference type="ARBA" id="ARBA00007405"/>
    </source>
</evidence>
<dbReference type="InterPro" id="IPR023806">
    <property type="entry name" value="CHP03905"/>
</dbReference>
<keyword evidence="3" id="KW-0237">DNA synthesis</keyword>
<dbReference type="GO" id="GO:0071897">
    <property type="term" value="P:DNA biosynthetic process"/>
    <property type="evidence" value="ECO:0007669"/>
    <property type="project" value="UniProtKB-KW"/>
</dbReference>
<reference evidence="7" key="1">
    <citation type="submission" date="2020-10" db="EMBL/GenBank/DDBJ databases">
        <authorList>
            <person name="Gilroy R."/>
        </authorList>
    </citation>
    <scope>NUCLEOTIDE SEQUENCE</scope>
    <source>
        <strain evidence="7">ChiSjej4B22-8148</strain>
    </source>
</reference>
<evidence type="ECO:0000313" key="8">
    <source>
        <dbReference type="Proteomes" id="UP000886757"/>
    </source>
</evidence>
<feature type="domain" description="TSCPD" evidence="6">
    <location>
        <begin position="3"/>
        <end position="77"/>
    </location>
</feature>
<dbReference type="GO" id="GO:0000166">
    <property type="term" value="F:nucleotide binding"/>
    <property type="evidence" value="ECO:0007669"/>
    <property type="project" value="UniProtKB-KW"/>
</dbReference>
<accession>A0A9D1ADG5</accession>
<proteinExistence type="inferred from homology"/>
<evidence type="ECO:0000313" key="7">
    <source>
        <dbReference type="EMBL" id="HIR14335.1"/>
    </source>
</evidence>